<proteinExistence type="predicted"/>
<dbReference type="EMBL" id="JBGNUJ010000010">
    <property type="protein sequence ID" value="KAL3955007.1"/>
    <property type="molecule type" value="Genomic_DNA"/>
</dbReference>
<gene>
    <name evidence="1" type="ORF">ACCO45_010570</name>
</gene>
<protein>
    <submittedName>
        <fullName evidence="1">Uncharacterized protein</fullName>
    </submittedName>
</protein>
<comment type="caution">
    <text evidence="1">The sequence shown here is derived from an EMBL/GenBank/DDBJ whole genome shotgun (WGS) entry which is preliminary data.</text>
</comment>
<organism evidence="1 2">
    <name type="scientific">Purpureocillium lilacinum</name>
    <name type="common">Paecilomyces lilacinus</name>
    <dbReference type="NCBI Taxonomy" id="33203"/>
    <lineage>
        <taxon>Eukaryota</taxon>
        <taxon>Fungi</taxon>
        <taxon>Dikarya</taxon>
        <taxon>Ascomycota</taxon>
        <taxon>Pezizomycotina</taxon>
        <taxon>Sordariomycetes</taxon>
        <taxon>Hypocreomycetidae</taxon>
        <taxon>Hypocreales</taxon>
        <taxon>Ophiocordycipitaceae</taxon>
        <taxon>Purpureocillium</taxon>
    </lineage>
</organism>
<evidence type="ECO:0000313" key="2">
    <source>
        <dbReference type="Proteomes" id="UP001638806"/>
    </source>
</evidence>
<reference evidence="1" key="1">
    <citation type="submission" date="2024-12" db="EMBL/GenBank/DDBJ databases">
        <title>Comparative genomics and development of molecular markers within Purpureocillium lilacinum and among Purpureocillium species.</title>
        <authorList>
            <person name="Yeh Z.-Y."/>
            <person name="Ni N.-T."/>
            <person name="Lo P.-H."/>
            <person name="Mushyakhwo K."/>
            <person name="Lin C.-F."/>
            <person name="Nai Y.-S."/>
        </authorList>
    </citation>
    <scope>NUCLEOTIDE SEQUENCE</scope>
    <source>
        <strain evidence="1">NCHU-NPUST-175</strain>
    </source>
</reference>
<name>A0ACC4DGR8_PURLI</name>
<accession>A0ACC4DGR8</accession>
<dbReference type="Proteomes" id="UP001638806">
    <property type="component" value="Unassembled WGS sequence"/>
</dbReference>
<evidence type="ECO:0000313" key="1">
    <source>
        <dbReference type="EMBL" id="KAL3955007.1"/>
    </source>
</evidence>
<keyword evidence="2" id="KW-1185">Reference proteome</keyword>
<sequence length="117" mass="12777">MASPIVELPPSVRGRTSVGRLRQVPEAAFPSPAVDTTEEILQIHAPTIVSRPQRLGSHTISATAAEVSSARAASIVVHRDVAMQDAPLVRQRAQVRQRRNRRHVVLVLAVDLIGRVR</sequence>